<gene>
    <name evidence="1" type="ORF">QO012_004024</name>
</gene>
<name>A0ABU0I4H5_9HYPH</name>
<dbReference type="EMBL" id="JAUSVP010000015">
    <property type="protein sequence ID" value="MDQ0449505.1"/>
    <property type="molecule type" value="Genomic_DNA"/>
</dbReference>
<dbReference type="RefSeq" id="WP_283207233.1">
    <property type="nucleotide sequence ID" value="NZ_BPQE01000003.1"/>
</dbReference>
<sequence length="43" mass="4723">MSLAADAARNHQNRYGGTWAEAMSVYLRAAWQAAHVARHAAKL</sequence>
<evidence type="ECO:0000313" key="1">
    <source>
        <dbReference type="EMBL" id="MDQ0449505.1"/>
    </source>
</evidence>
<accession>A0ABU0I4H5</accession>
<organism evidence="1 2">
    <name type="scientific">Methylobacterium aerolatum</name>
    <dbReference type="NCBI Taxonomy" id="418708"/>
    <lineage>
        <taxon>Bacteria</taxon>
        <taxon>Pseudomonadati</taxon>
        <taxon>Pseudomonadota</taxon>
        <taxon>Alphaproteobacteria</taxon>
        <taxon>Hyphomicrobiales</taxon>
        <taxon>Methylobacteriaceae</taxon>
        <taxon>Methylobacterium</taxon>
    </lineage>
</organism>
<evidence type="ECO:0000313" key="2">
    <source>
        <dbReference type="Proteomes" id="UP001231124"/>
    </source>
</evidence>
<comment type="caution">
    <text evidence="1">The sequence shown here is derived from an EMBL/GenBank/DDBJ whole genome shotgun (WGS) entry which is preliminary data.</text>
</comment>
<protein>
    <submittedName>
        <fullName evidence="1">Uncharacterized protein</fullName>
    </submittedName>
</protein>
<dbReference type="Proteomes" id="UP001231124">
    <property type="component" value="Unassembled WGS sequence"/>
</dbReference>
<keyword evidence="2" id="KW-1185">Reference proteome</keyword>
<proteinExistence type="predicted"/>
<reference evidence="1 2" key="1">
    <citation type="submission" date="2023-07" db="EMBL/GenBank/DDBJ databases">
        <title>Genomic Encyclopedia of Type Strains, Phase IV (KMG-IV): sequencing the most valuable type-strain genomes for metagenomic binning, comparative biology and taxonomic classification.</title>
        <authorList>
            <person name="Goeker M."/>
        </authorList>
    </citation>
    <scope>NUCLEOTIDE SEQUENCE [LARGE SCALE GENOMIC DNA]</scope>
    <source>
        <strain evidence="1 2">DSM 19013</strain>
    </source>
</reference>